<evidence type="ECO:0000256" key="6">
    <source>
        <dbReference type="ARBA" id="ARBA00023098"/>
    </source>
</evidence>
<evidence type="ECO:0000259" key="10">
    <source>
        <dbReference type="PROSITE" id="PS50089"/>
    </source>
</evidence>
<keyword evidence="13" id="KW-1185">Reference proteome</keyword>
<feature type="domain" description="RING-type" evidence="10">
    <location>
        <begin position="855"/>
        <end position="898"/>
    </location>
</feature>
<feature type="region of interest" description="Disordered" evidence="9">
    <location>
        <begin position="56"/>
        <end position="92"/>
    </location>
</feature>
<feature type="compositionally biased region" description="Basic and acidic residues" evidence="9">
    <location>
        <begin position="155"/>
        <end position="179"/>
    </location>
</feature>
<dbReference type="PANTHER" id="PTHR24185:SF1">
    <property type="entry name" value="CALCIUM-INDEPENDENT PHOSPHOLIPASE A2-GAMMA"/>
    <property type="match status" value="1"/>
</dbReference>
<evidence type="ECO:0000256" key="3">
    <source>
        <dbReference type="ARBA" id="ARBA00022801"/>
    </source>
</evidence>
<dbReference type="Gene3D" id="3.40.1090.10">
    <property type="entry name" value="Cytosolic phospholipase A2 catalytic domain"/>
    <property type="match status" value="1"/>
</dbReference>
<feature type="active site" description="Proton acceptor" evidence="8">
    <location>
        <position position="1119"/>
    </location>
</feature>
<dbReference type="GO" id="GO:0008270">
    <property type="term" value="F:zinc ion binding"/>
    <property type="evidence" value="ECO:0007669"/>
    <property type="project" value="UniProtKB-KW"/>
</dbReference>
<dbReference type="InterPro" id="IPR016035">
    <property type="entry name" value="Acyl_Trfase/lysoPLipase"/>
</dbReference>
<evidence type="ECO:0000256" key="5">
    <source>
        <dbReference type="ARBA" id="ARBA00022963"/>
    </source>
</evidence>
<dbReference type="InterPro" id="IPR027417">
    <property type="entry name" value="P-loop_NTPase"/>
</dbReference>
<dbReference type="InterPro" id="IPR017907">
    <property type="entry name" value="Znf_RING_CS"/>
</dbReference>
<dbReference type="SUPFAM" id="SSF52151">
    <property type="entry name" value="FabD/lysophospholipase-like"/>
    <property type="match status" value="1"/>
</dbReference>
<dbReference type="GO" id="GO:0047499">
    <property type="term" value="F:calcium-independent phospholipase A2 activity"/>
    <property type="evidence" value="ECO:0007669"/>
    <property type="project" value="TreeGrafter"/>
</dbReference>
<keyword evidence="2 7" id="KW-0863">Zinc-finger</keyword>
<evidence type="ECO:0000256" key="7">
    <source>
        <dbReference type="PROSITE-ProRule" id="PRU00175"/>
    </source>
</evidence>
<dbReference type="GO" id="GO:0019369">
    <property type="term" value="P:arachidonate metabolic process"/>
    <property type="evidence" value="ECO:0007669"/>
    <property type="project" value="TreeGrafter"/>
</dbReference>
<keyword evidence="1" id="KW-0479">Metal-binding</keyword>
<dbReference type="CDD" id="cd16449">
    <property type="entry name" value="RING-HC"/>
    <property type="match status" value="1"/>
</dbReference>
<dbReference type="STRING" id="1160509.A0A3N4HKA0"/>
<feature type="short sequence motif" description="GXSXG" evidence="8">
    <location>
        <begin position="961"/>
        <end position="965"/>
    </location>
</feature>
<evidence type="ECO:0000256" key="8">
    <source>
        <dbReference type="PROSITE-ProRule" id="PRU01161"/>
    </source>
</evidence>
<gene>
    <name evidence="12" type="ORF">BJ508DRAFT_418731</name>
</gene>
<evidence type="ECO:0000256" key="1">
    <source>
        <dbReference type="ARBA" id="ARBA00022723"/>
    </source>
</evidence>
<feature type="compositionally biased region" description="Acidic residues" evidence="9">
    <location>
        <begin position="18"/>
        <end position="30"/>
    </location>
</feature>
<dbReference type="PROSITE" id="PS00518">
    <property type="entry name" value="ZF_RING_1"/>
    <property type="match status" value="1"/>
</dbReference>
<feature type="region of interest" description="Disordered" evidence="9">
    <location>
        <begin position="1"/>
        <end position="33"/>
    </location>
</feature>
<feature type="short sequence motif" description="GXGXXG" evidence="8">
    <location>
        <begin position="927"/>
        <end position="932"/>
    </location>
</feature>
<feature type="short sequence motif" description="DGA/G" evidence="8">
    <location>
        <begin position="1119"/>
        <end position="1121"/>
    </location>
</feature>
<evidence type="ECO:0000259" key="11">
    <source>
        <dbReference type="PROSITE" id="PS51635"/>
    </source>
</evidence>
<organism evidence="12 13">
    <name type="scientific">Ascobolus immersus RN42</name>
    <dbReference type="NCBI Taxonomy" id="1160509"/>
    <lineage>
        <taxon>Eukaryota</taxon>
        <taxon>Fungi</taxon>
        <taxon>Dikarya</taxon>
        <taxon>Ascomycota</taxon>
        <taxon>Pezizomycotina</taxon>
        <taxon>Pezizomycetes</taxon>
        <taxon>Pezizales</taxon>
        <taxon>Ascobolaceae</taxon>
        <taxon>Ascobolus</taxon>
    </lineage>
</organism>
<dbReference type="SUPFAM" id="SSF57850">
    <property type="entry name" value="RING/U-box"/>
    <property type="match status" value="1"/>
</dbReference>
<dbReference type="InterPro" id="IPR002641">
    <property type="entry name" value="PNPLA_dom"/>
</dbReference>
<evidence type="ECO:0000256" key="2">
    <source>
        <dbReference type="ARBA" id="ARBA00022771"/>
    </source>
</evidence>
<feature type="active site" description="Nucleophile" evidence="8">
    <location>
        <position position="963"/>
    </location>
</feature>
<dbReference type="PROSITE" id="PS50089">
    <property type="entry name" value="ZF_RING_2"/>
    <property type="match status" value="1"/>
</dbReference>
<evidence type="ECO:0000256" key="9">
    <source>
        <dbReference type="SAM" id="MobiDB-lite"/>
    </source>
</evidence>
<dbReference type="Pfam" id="PF01734">
    <property type="entry name" value="Patatin"/>
    <property type="match status" value="1"/>
</dbReference>
<evidence type="ECO:0008006" key="14">
    <source>
        <dbReference type="Google" id="ProtNLM"/>
    </source>
</evidence>
<dbReference type="Proteomes" id="UP000275078">
    <property type="component" value="Unassembled WGS sequence"/>
</dbReference>
<keyword evidence="6 8" id="KW-0443">Lipid metabolism</keyword>
<dbReference type="PANTHER" id="PTHR24185">
    <property type="entry name" value="CALCIUM-INDEPENDENT PHOSPHOLIPASE A2-GAMMA"/>
    <property type="match status" value="1"/>
</dbReference>
<dbReference type="PROSITE" id="PS51635">
    <property type="entry name" value="PNPLA"/>
    <property type="match status" value="1"/>
</dbReference>
<name>A0A3N4HKA0_ASCIM</name>
<dbReference type="Gene3D" id="3.40.50.300">
    <property type="entry name" value="P-loop containing nucleotide triphosphate hydrolases"/>
    <property type="match status" value="1"/>
</dbReference>
<keyword evidence="4" id="KW-0862">Zinc</keyword>
<dbReference type="InterPro" id="IPR001841">
    <property type="entry name" value="Znf_RING"/>
</dbReference>
<proteinExistence type="predicted"/>
<evidence type="ECO:0000313" key="12">
    <source>
        <dbReference type="EMBL" id="RPA74249.1"/>
    </source>
</evidence>
<dbReference type="GO" id="GO:0016020">
    <property type="term" value="C:membrane"/>
    <property type="evidence" value="ECO:0007669"/>
    <property type="project" value="TreeGrafter"/>
</dbReference>
<feature type="domain" description="PNPLA" evidence="11">
    <location>
        <begin position="923"/>
        <end position="1132"/>
    </location>
</feature>
<protein>
    <recommendedName>
        <fullName evidence="14">PNPLA domain-containing protein</fullName>
    </recommendedName>
</protein>
<dbReference type="EMBL" id="ML119796">
    <property type="protein sequence ID" value="RPA74249.1"/>
    <property type="molecule type" value="Genomic_DNA"/>
</dbReference>
<keyword evidence="5 8" id="KW-0442">Lipid degradation</keyword>
<dbReference type="OrthoDB" id="194358at2759"/>
<feature type="region of interest" description="Disordered" evidence="9">
    <location>
        <begin position="1501"/>
        <end position="1531"/>
    </location>
</feature>
<sequence length="1531" mass="171334">MDGSISDSDAGSEAYETCPEDVSDAEDEESTLVNTWPRKYDTYRQAIEQEFLSSQVKGHGSYAHPAVITDSGYGHEEEDARDSSPKPPKTHPANVLAETELLRIALLQHNETVKALRPAFSTSILTDPVAPSPASNEINANAIRNRPASVLEGSDSGKERVPGSDGFQDLHNRAVHSETDEVPGPSTRSSTPFSYTTSERDFSTRASSTSTRRTIRICDDCERPGSELAACNVCQQTYCSSCWDRQATHKRRTRGPGGVPHEKTDPVIAQKINQILDPEPLEVEEQELQHVEDFYTKWFGVVRDDNGQVMFQNSGRFESIMESVRDTNEFEMRYPSLVSFVGQTGAGKSTLIKALVEINTGANQNSDFQTPIVGTVETKEVPTSSEVHLYSDPNTINTQYPLLFADCEGLEGGNREPITDEFMKKLTPKSAQGLRPKLNTKLLQSSKGFVSRPVTWAKNKTKQAREFAVENMYPRLLYAFSDVIVFVTKNPKVIETVFEKLIEWALVALENSSNQPTLPFALIVLNATDNAQSDELWEPENTTRRIFESMDRIVSLNPKFVEWATFWRKRGRTINTVEDLLNSYYSGVRVISVPERGRPTLINRQFKLVYDEIKRMSEWALHRKLSVRMLLTEKELLPYLNYAFDHFSLDLDLPFDFVEASFRQNPIPGDFGGGILKLLLSLLEHVPSGWSIRDTIRYTAPMIASAIMLDSSRSKTIGAAENIFPEYITHLENAFDEFCSRHYPCEYESRSRSKPVRCVNVSIGHSKGHQSKDGKVIGTGPYESSLSDPTAGEFFKAIYFVIFFRLRDMLAHLHRTRQVDVTESEERLASKLHRTDTLSSFYTLFGGLPQSNSVCFACLTEQPKYPLVCGHVICEPCLKSYGTMVNVVTYEVSSCPICGNGKAPWNVPVTVHLQPEDAGVRILSLDGGGIRGVIQLETLRQIEQVVGLGIPIQEFFDLIVGTSCGGLIALGLGVKGWSVQEAQKIYKQIVTRAFRERTGNNVPFVGKLIQIWNNNSKYVTKDLEDAYRDYFEETPLFGCFGDGERVGCRVAVTSIKLDHGHVILTNYLREDVEQRVYKCFRPEKLEHEILTWEAARATSAAPTYFRPYQHAPTNQVFQDGALHYNNPIAVAHAERLNLWPSLSAREPDILLSIGTGNPALKKRRAERLGSSLDGGLSGGFKQLLRIAFDALDSTLDSNSKWDDFYYSLSEENKWRYTRLNLNLQRPPELDEVRAIPELEAITKDALMRDPQIKEIAHRLVASLFYFTAEKISTLNTFGEDGDQYQCTGYITCRLPNASASLAKLASKLQFSISNPCFSITTSTAHTSLNANTLTFPLLEDSIRTLQYRPSPRSIWKFPVSFTVPTASSRTTISFLAADRPAYPISGFPRDLVLEFLHRTESPTIRRKQSTKLWRTHPNLNRTGPDFAAVRNQWTPSMTVDAGTFEVLGSTDWGEAGMMSPGSDWSGAGVSSPTSPRGRMMGRLVIPLAKSVGQLKTVVERFGSADSQEDGEGWEDRHELADTSMAPVELEG</sequence>
<evidence type="ECO:0000313" key="13">
    <source>
        <dbReference type="Proteomes" id="UP000275078"/>
    </source>
</evidence>
<reference evidence="12 13" key="1">
    <citation type="journal article" date="2018" name="Nat. Ecol. Evol.">
        <title>Pezizomycetes genomes reveal the molecular basis of ectomycorrhizal truffle lifestyle.</title>
        <authorList>
            <person name="Murat C."/>
            <person name="Payen T."/>
            <person name="Noel B."/>
            <person name="Kuo A."/>
            <person name="Morin E."/>
            <person name="Chen J."/>
            <person name="Kohler A."/>
            <person name="Krizsan K."/>
            <person name="Balestrini R."/>
            <person name="Da Silva C."/>
            <person name="Montanini B."/>
            <person name="Hainaut M."/>
            <person name="Levati E."/>
            <person name="Barry K.W."/>
            <person name="Belfiori B."/>
            <person name="Cichocki N."/>
            <person name="Clum A."/>
            <person name="Dockter R.B."/>
            <person name="Fauchery L."/>
            <person name="Guy J."/>
            <person name="Iotti M."/>
            <person name="Le Tacon F."/>
            <person name="Lindquist E.A."/>
            <person name="Lipzen A."/>
            <person name="Malagnac F."/>
            <person name="Mello A."/>
            <person name="Molinier V."/>
            <person name="Miyauchi S."/>
            <person name="Poulain J."/>
            <person name="Riccioni C."/>
            <person name="Rubini A."/>
            <person name="Sitrit Y."/>
            <person name="Splivallo R."/>
            <person name="Traeger S."/>
            <person name="Wang M."/>
            <person name="Zifcakova L."/>
            <person name="Wipf D."/>
            <person name="Zambonelli A."/>
            <person name="Paolocci F."/>
            <person name="Nowrousian M."/>
            <person name="Ottonello S."/>
            <person name="Baldrian P."/>
            <person name="Spatafora J.W."/>
            <person name="Henrissat B."/>
            <person name="Nagy L.G."/>
            <person name="Aury J.M."/>
            <person name="Wincker P."/>
            <person name="Grigoriev I.V."/>
            <person name="Bonfante P."/>
            <person name="Martin F.M."/>
        </authorList>
    </citation>
    <scope>NUCLEOTIDE SEQUENCE [LARGE SCALE GENOMIC DNA]</scope>
    <source>
        <strain evidence="12 13">RN42</strain>
    </source>
</reference>
<dbReference type="GO" id="GO:0046486">
    <property type="term" value="P:glycerolipid metabolic process"/>
    <property type="evidence" value="ECO:0007669"/>
    <property type="project" value="UniProtKB-ARBA"/>
</dbReference>
<accession>A0A3N4HKA0</accession>
<dbReference type="CDD" id="cd07199">
    <property type="entry name" value="Pat17_PNPLA8_PNPLA9_like"/>
    <property type="match status" value="1"/>
</dbReference>
<dbReference type="CDD" id="cd00882">
    <property type="entry name" value="Ras_like_GTPase"/>
    <property type="match status" value="1"/>
</dbReference>
<dbReference type="SUPFAM" id="SSF52540">
    <property type="entry name" value="P-loop containing nucleoside triphosphate hydrolases"/>
    <property type="match status" value="1"/>
</dbReference>
<keyword evidence="3 8" id="KW-0378">Hydrolase</keyword>
<dbReference type="GO" id="GO:0016042">
    <property type="term" value="P:lipid catabolic process"/>
    <property type="evidence" value="ECO:0007669"/>
    <property type="project" value="UniProtKB-UniRule"/>
</dbReference>
<feature type="compositionally biased region" description="Polar residues" evidence="9">
    <location>
        <begin position="186"/>
        <end position="197"/>
    </location>
</feature>
<evidence type="ECO:0000256" key="4">
    <source>
        <dbReference type="ARBA" id="ARBA00022833"/>
    </source>
</evidence>
<feature type="region of interest" description="Disordered" evidence="9">
    <location>
        <begin position="128"/>
        <end position="208"/>
    </location>
</feature>